<dbReference type="GO" id="GO:0004424">
    <property type="term" value="F:imidazoleglycerol-phosphate dehydratase activity"/>
    <property type="evidence" value="ECO:0007669"/>
    <property type="project" value="InterPro"/>
</dbReference>
<dbReference type="EMBL" id="JAQIZT010000012">
    <property type="protein sequence ID" value="KAJ6977090.1"/>
    <property type="molecule type" value="Genomic_DNA"/>
</dbReference>
<evidence type="ECO:0000313" key="4">
    <source>
        <dbReference type="EMBL" id="KAJ6977090.1"/>
    </source>
</evidence>
<sequence>MIGLICMELNFYSRKLSLLIELKECRSELQIRNYKEKSFPLYIHLVLLILRSYLKVKNNININLTPLSLVARLDGTGISDSSTGIPFLHHMLMQFSSHGFFDMHVRATVDIHIDDQSH</sequence>
<dbReference type="InterPro" id="IPR000807">
    <property type="entry name" value="ImidazoleglycerolP_deHydtase"/>
</dbReference>
<keyword evidence="5" id="KW-1185">Reference proteome</keyword>
<gene>
    <name evidence="4" type="ORF">NC653_029091</name>
</gene>
<accession>A0AAD6Q415</accession>
<name>A0AAD6Q415_9ROSI</name>
<keyword evidence="2" id="KW-0368">Histidine biosynthesis</keyword>
<dbReference type="Proteomes" id="UP001164929">
    <property type="component" value="Chromosome 12"/>
</dbReference>
<evidence type="ECO:0000256" key="2">
    <source>
        <dbReference type="ARBA" id="ARBA00023102"/>
    </source>
</evidence>
<evidence type="ECO:0000256" key="1">
    <source>
        <dbReference type="ARBA" id="ARBA00022605"/>
    </source>
</evidence>
<dbReference type="GO" id="GO:0000105">
    <property type="term" value="P:L-histidine biosynthetic process"/>
    <property type="evidence" value="ECO:0007669"/>
    <property type="project" value="UniProtKB-KW"/>
</dbReference>
<keyword evidence="3" id="KW-0456">Lyase</keyword>
<comment type="caution">
    <text evidence="4">The sequence shown here is derived from an EMBL/GenBank/DDBJ whole genome shotgun (WGS) entry which is preliminary data.</text>
</comment>
<dbReference type="AlphaFoldDB" id="A0AAD6Q415"/>
<organism evidence="4 5">
    <name type="scientific">Populus alba x Populus x berolinensis</name>
    <dbReference type="NCBI Taxonomy" id="444605"/>
    <lineage>
        <taxon>Eukaryota</taxon>
        <taxon>Viridiplantae</taxon>
        <taxon>Streptophyta</taxon>
        <taxon>Embryophyta</taxon>
        <taxon>Tracheophyta</taxon>
        <taxon>Spermatophyta</taxon>
        <taxon>Magnoliopsida</taxon>
        <taxon>eudicotyledons</taxon>
        <taxon>Gunneridae</taxon>
        <taxon>Pentapetalae</taxon>
        <taxon>rosids</taxon>
        <taxon>fabids</taxon>
        <taxon>Malpighiales</taxon>
        <taxon>Salicaceae</taxon>
        <taxon>Saliceae</taxon>
        <taxon>Populus</taxon>
    </lineage>
</organism>
<reference evidence="4" key="1">
    <citation type="journal article" date="2023" name="Mol. Ecol. Resour.">
        <title>Chromosome-level genome assembly of a triploid poplar Populus alba 'Berolinensis'.</title>
        <authorList>
            <person name="Chen S."/>
            <person name="Yu Y."/>
            <person name="Wang X."/>
            <person name="Wang S."/>
            <person name="Zhang T."/>
            <person name="Zhou Y."/>
            <person name="He R."/>
            <person name="Meng N."/>
            <person name="Wang Y."/>
            <person name="Liu W."/>
            <person name="Liu Z."/>
            <person name="Liu J."/>
            <person name="Guo Q."/>
            <person name="Huang H."/>
            <person name="Sederoff R.R."/>
            <person name="Wang G."/>
            <person name="Qu G."/>
            <person name="Chen S."/>
        </authorList>
    </citation>
    <scope>NUCLEOTIDE SEQUENCE</scope>
    <source>
        <strain evidence="4">SC-2020</strain>
    </source>
</reference>
<dbReference type="InterPro" id="IPR038494">
    <property type="entry name" value="IGPD_sf"/>
</dbReference>
<dbReference type="PANTHER" id="PTHR23133:SF2">
    <property type="entry name" value="IMIDAZOLEGLYCEROL-PHOSPHATE DEHYDRATASE"/>
    <property type="match status" value="1"/>
</dbReference>
<evidence type="ECO:0000313" key="5">
    <source>
        <dbReference type="Proteomes" id="UP001164929"/>
    </source>
</evidence>
<dbReference type="PANTHER" id="PTHR23133">
    <property type="entry name" value="IMIDAZOLEGLYCEROL-PHOSPHATE DEHYDRATASE HIS7"/>
    <property type="match status" value="1"/>
</dbReference>
<proteinExistence type="predicted"/>
<dbReference type="InterPro" id="IPR020568">
    <property type="entry name" value="Ribosomal_Su5_D2-typ_SF"/>
</dbReference>
<dbReference type="SUPFAM" id="SSF54211">
    <property type="entry name" value="Ribosomal protein S5 domain 2-like"/>
    <property type="match status" value="1"/>
</dbReference>
<protein>
    <submittedName>
        <fullName evidence="4">Uncharacterized protein</fullName>
    </submittedName>
</protein>
<evidence type="ECO:0000256" key="3">
    <source>
        <dbReference type="ARBA" id="ARBA00023239"/>
    </source>
</evidence>
<dbReference type="Gene3D" id="3.30.230.40">
    <property type="entry name" value="Imidazole glycerol phosphate dehydratase, domain 1"/>
    <property type="match status" value="1"/>
</dbReference>
<keyword evidence="1" id="KW-0028">Amino-acid biosynthesis</keyword>
<dbReference type="Pfam" id="PF00475">
    <property type="entry name" value="IGPD"/>
    <property type="match status" value="1"/>
</dbReference>